<feature type="region of interest" description="Disordered" evidence="8">
    <location>
        <begin position="306"/>
        <end position="400"/>
    </location>
</feature>
<dbReference type="EMBL" id="JAVYII010000001">
    <property type="protein sequence ID" value="MDT9591768.1"/>
    <property type="molecule type" value="Genomic_DNA"/>
</dbReference>
<dbReference type="InterPro" id="IPR000719">
    <property type="entry name" value="Prot_kinase_dom"/>
</dbReference>
<evidence type="ECO:0000259" key="10">
    <source>
        <dbReference type="PROSITE" id="PS50011"/>
    </source>
</evidence>
<evidence type="ECO:0000313" key="11">
    <source>
        <dbReference type="EMBL" id="MDT9591768.1"/>
    </source>
</evidence>
<evidence type="ECO:0000256" key="4">
    <source>
        <dbReference type="ARBA" id="ARBA00022741"/>
    </source>
</evidence>
<evidence type="ECO:0000256" key="9">
    <source>
        <dbReference type="SAM" id="Phobius"/>
    </source>
</evidence>
<keyword evidence="3 11" id="KW-0808">Transferase</keyword>
<feature type="transmembrane region" description="Helical" evidence="9">
    <location>
        <begin position="441"/>
        <end position="460"/>
    </location>
</feature>
<feature type="compositionally biased region" description="Pro residues" evidence="8">
    <location>
        <begin position="344"/>
        <end position="384"/>
    </location>
</feature>
<keyword evidence="4 7" id="KW-0547">Nucleotide-binding</keyword>
<evidence type="ECO:0000256" key="7">
    <source>
        <dbReference type="PROSITE-ProRule" id="PRU10141"/>
    </source>
</evidence>
<feature type="compositionally biased region" description="Pro residues" evidence="8">
    <location>
        <begin position="391"/>
        <end position="400"/>
    </location>
</feature>
<feature type="transmembrane region" description="Helical" evidence="9">
    <location>
        <begin position="481"/>
        <end position="510"/>
    </location>
</feature>
<evidence type="ECO:0000256" key="1">
    <source>
        <dbReference type="ARBA" id="ARBA00010886"/>
    </source>
</evidence>
<dbReference type="Pfam" id="PF00069">
    <property type="entry name" value="Pkinase"/>
    <property type="match status" value="1"/>
</dbReference>
<feature type="transmembrane region" description="Helical" evidence="9">
    <location>
        <begin position="554"/>
        <end position="575"/>
    </location>
</feature>
<dbReference type="SMART" id="SM00220">
    <property type="entry name" value="S_TKc"/>
    <property type="match status" value="1"/>
</dbReference>
<organism evidence="11 12">
    <name type="scientific">Nocardioides imazamoxiresistens</name>
    <dbReference type="NCBI Taxonomy" id="3231893"/>
    <lineage>
        <taxon>Bacteria</taxon>
        <taxon>Bacillati</taxon>
        <taxon>Actinomycetota</taxon>
        <taxon>Actinomycetes</taxon>
        <taxon>Propionibacteriales</taxon>
        <taxon>Nocardioidaceae</taxon>
        <taxon>Nocardioides</taxon>
    </lineage>
</organism>
<dbReference type="PANTHER" id="PTHR43671:SF13">
    <property type="entry name" value="SERINE_THREONINE-PROTEIN KINASE NEK2"/>
    <property type="match status" value="1"/>
</dbReference>
<proteinExistence type="inferred from homology"/>
<dbReference type="RefSeq" id="WP_315730794.1">
    <property type="nucleotide sequence ID" value="NZ_JAVYII010000001.1"/>
</dbReference>
<keyword evidence="5 11" id="KW-0418">Kinase</keyword>
<dbReference type="EC" id="2.7.11.1" evidence="2"/>
<dbReference type="GO" id="GO:0004674">
    <property type="term" value="F:protein serine/threonine kinase activity"/>
    <property type="evidence" value="ECO:0007669"/>
    <property type="project" value="UniProtKB-EC"/>
</dbReference>
<reference evidence="11 12" key="1">
    <citation type="submission" date="2023-08" db="EMBL/GenBank/DDBJ databases">
        <title>Nocardioides seae sp. nov., a bacterium isolated from a soil.</title>
        <authorList>
            <person name="Wang X."/>
        </authorList>
    </citation>
    <scope>NUCLEOTIDE SEQUENCE [LARGE SCALE GENOMIC DNA]</scope>
    <source>
        <strain evidence="11 12">YZH12</strain>
    </source>
</reference>
<accession>A0ABU3PRB2</accession>
<keyword evidence="9" id="KW-1133">Transmembrane helix</keyword>
<comment type="caution">
    <text evidence="11">The sequence shown here is derived from an EMBL/GenBank/DDBJ whole genome shotgun (WGS) entry which is preliminary data.</text>
</comment>
<keyword evidence="9" id="KW-0472">Membrane</keyword>
<protein>
    <recommendedName>
        <fullName evidence="2">non-specific serine/threonine protein kinase</fullName>
        <ecNumber evidence="2">2.7.11.1</ecNumber>
    </recommendedName>
</protein>
<sequence length="610" mass="63794">MPTTAPPDPARPPEGLRVGPYRLLTRIGEGGMGVVHLAQRPGGPRVALKVLRPHVVGDDEARSRLAREVNSLSRVRSSRVAQIIDADPWAEIPYVATRYVPGLSLHDHVKEEGPIEGAELVRFAAELCAALDAVHRVGVLHRDVKPSNVLMEGRNPVLIDFGLARVADDPKLTHTGWLLGTPGYLAPEILYGEDAAPAADVHALASTIAYAGLGRAPFGRGPAMAVMDRVRRGQHDLDGLPDDVRAVVTRALEPDPRRRPTLAELRGWLDPSTLDASTRSRPAVGVVAAGAAAGVAASAAATTLRSPDPVATPAEPAVSPHAGTQVLPPVGDPPEGRTKVLPPFEQPTLPPPPAAREPYRQPPPPAYPARPAPQQPPRQPPPQAPQQQRPAPQPYVAPYPPAPERRSAVVRFRSGVLALGLGTVLTSCAVLAPWLTLAGTAGLVLVLRAVSLAASAGRNRRERRGQQHWSDGPRVVVATPWYLLLALPGALALVVWSVILALSAGLLALALGAGEAAILAAAGAVFALATWTGPGASRVRGPVRVATDAVARPAALWLAAVALVAAAAAGLVLVADQQGPAWSPAADAPAAPSSPQQLWDDAVDRVAFWR</sequence>
<keyword evidence="6 7" id="KW-0067">ATP-binding</keyword>
<dbReference type="Gene3D" id="3.30.200.20">
    <property type="entry name" value="Phosphorylase Kinase, domain 1"/>
    <property type="match status" value="1"/>
</dbReference>
<feature type="domain" description="Protein kinase" evidence="10">
    <location>
        <begin position="21"/>
        <end position="269"/>
    </location>
</feature>
<evidence type="ECO:0000256" key="8">
    <source>
        <dbReference type="SAM" id="MobiDB-lite"/>
    </source>
</evidence>
<keyword evidence="12" id="KW-1185">Reference proteome</keyword>
<dbReference type="SUPFAM" id="SSF56112">
    <property type="entry name" value="Protein kinase-like (PK-like)"/>
    <property type="match status" value="1"/>
</dbReference>
<name>A0ABU3PRB2_9ACTN</name>
<dbReference type="PROSITE" id="PS00108">
    <property type="entry name" value="PROTEIN_KINASE_ST"/>
    <property type="match status" value="1"/>
</dbReference>
<dbReference type="PANTHER" id="PTHR43671">
    <property type="entry name" value="SERINE/THREONINE-PROTEIN KINASE NEK"/>
    <property type="match status" value="1"/>
</dbReference>
<evidence type="ECO:0000313" key="12">
    <source>
        <dbReference type="Proteomes" id="UP001268542"/>
    </source>
</evidence>
<feature type="binding site" evidence="7">
    <location>
        <position position="49"/>
    </location>
    <ligand>
        <name>ATP</name>
        <dbReference type="ChEBI" id="CHEBI:30616"/>
    </ligand>
</feature>
<comment type="similarity">
    <text evidence="1">Belongs to the protein kinase superfamily. NEK Ser/Thr protein kinase family. NIMA subfamily.</text>
</comment>
<dbReference type="Gene3D" id="1.10.510.10">
    <property type="entry name" value="Transferase(Phosphotransferase) domain 1"/>
    <property type="match status" value="1"/>
</dbReference>
<dbReference type="PROSITE" id="PS00107">
    <property type="entry name" value="PROTEIN_KINASE_ATP"/>
    <property type="match status" value="1"/>
</dbReference>
<dbReference type="Proteomes" id="UP001268542">
    <property type="component" value="Unassembled WGS sequence"/>
</dbReference>
<evidence type="ECO:0000256" key="3">
    <source>
        <dbReference type="ARBA" id="ARBA00022679"/>
    </source>
</evidence>
<dbReference type="InterPro" id="IPR011009">
    <property type="entry name" value="Kinase-like_dom_sf"/>
</dbReference>
<dbReference type="InterPro" id="IPR008271">
    <property type="entry name" value="Ser/Thr_kinase_AS"/>
</dbReference>
<evidence type="ECO:0000256" key="2">
    <source>
        <dbReference type="ARBA" id="ARBA00012513"/>
    </source>
</evidence>
<evidence type="ECO:0000256" key="5">
    <source>
        <dbReference type="ARBA" id="ARBA00022777"/>
    </source>
</evidence>
<dbReference type="PROSITE" id="PS50011">
    <property type="entry name" value="PROTEIN_KINASE_DOM"/>
    <property type="match status" value="1"/>
</dbReference>
<gene>
    <name evidence="11" type="ORF">RDV89_01720</name>
</gene>
<dbReference type="InterPro" id="IPR017441">
    <property type="entry name" value="Protein_kinase_ATP_BS"/>
</dbReference>
<evidence type="ECO:0000256" key="6">
    <source>
        <dbReference type="ARBA" id="ARBA00022840"/>
    </source>
</evidence>
<keyword evidence="9" id="KW-0812">Transmembrane</keyword>
<dbReference type="CDD" id="cd14014">
    <property type="entry name" value="STKc_PknB_like"/>
    <property type="match status" value="1"/>
</dbReference>
<feature type="transmembrane region" description="Helical" evidence="9">
    <location>
        <begin position="516"/>
        <end position="533"/>
    </location>
</feature>
<dbReference type="InterPro" id="IPR050660">
    <property type="entry name" value="NEK_Ser/Thr_kinase"/>
</dbReference>